<reference evidence="2" key="1">
    <citation type="submission" date="2021-01" db="EMBL/GenBank/DDBJ databases">
        <authorList>
            <person name="Corre E."/>
            <person name="Pelletier E."/>
            <person name="Niang G."/>
            <person name="Scheremetjew M."/>
            <person name="Finn R."/>
            <person name="Kale V."/>
            <person name="Holt S."/>
            <person name="Cochrane G."/>
            <person name="Meng A."/>
            <person name="Brown T."/>
            <person name="Cohen L."/>
        </authorList>
    </citation>
    <scope>NUCLEOTIDE SEQUENCE</scope>
    <source>
        <strain evidence="2">ATCC 50979</strain>
    </source>
</reference>
<gene>
    <name evidence="2" type="ORF">SSP0437_LOCUS12300</name>
</gene>
<protein>
    <submittedName>
        <fullName evidence="2">Uncharacterized protein</fullName>
    </submittedName>
</protein>
<dbReference type="EMBL" id="HBGL01015686">
    <property type="protein sequence ID" value="CAD9309204.1"/>
    <property type="molecule type" value="Transcribed_RNA"/>
</dbReference>
<dbReference type="Pfam" id="PF09814">
    <property type="entry name" value="HECT_2"/>
    <property type="match status" value="1"/>
</dbReference>
<evidence type="ECO:0000256" key="1">
    <source>
        <dbReference type="SAM" id="MobiDB-lite"/>
    </source>
</evidence>
<proteinExistence type="predicted"/>
<name>A0A7S1VS37_9EUKA</name>
<sequence>MRVIGEFSLHLNKLQLFKVVDDDGARQAPDETEVRRADDAVVVSWDGQRLRVVDQMHAIPPGVPETVRLSSSLSLELTWAAAPTGVRAMHAEARASLTFRDMLSSRLASTLVDQHKVFCRACRVGLASFLPKTMVRLSAPLNARDAASDWHCDCCSTYDAWAFKETVSVPGVVSVLDYSLLLSGDEVQGAVEWGDGVKVTPAPRRGLAHGHDDCGHDHGHDHEHGAEKGDEHEAWRLLRCQGCQATLGIGRRADDRPDDYLLLMYALHMDEPTRGEATADDNTVVEWTANRTPAARNVFASINRVSNLALRLAHLVETAGVYRVVLTRERARTGDGVVAAIPVVSLVVLNADCLVVCPTDDSSDYERKAKLSRAVKVGFLVHDGDDLDALLSLEAWQAKYAVTVLPLHTLLLSPTTVTEALVTSTLSLPPTQAVATSGTRTGYLLKP</sequence>
<accession>A0A7S1VS37</accession>
<feature type="region of interest" description="Disordered" evidence="1">
    <location>
        <begin position="202"/>
        <end position="228"/>
    </location>
</feature>
<dbReference type="AlphaFoldDB" id="A0A7S1VS37"/>
<evidence type="ECO:0000313" key="2">
    <source>
        <dbReference type="EMBL" id="CAD9309204.1"/>
    </source>
</evidence>
<organism evidence="2">
    <name type="scientific">Sexangularia sp. CB-2014</name>
    <dbReference type="NCBI Taxonomy" id="1486929"/>
    <lineage>
        <taxon>Eukaryota</taxon>
        <taxon>Amoebozoa</taxon>
        <taxon>Tubulinea</taxon>
        <taxon>Elardia</taxon>
        <taxon>Arcellinida</taxon>
        <taxon>Arcellinida incertae sedis</taxon>
        <taxon>Sexangularia</taxon>
    </lineage>
</organism>
<feature type="compositionally biased region" description="Basic and acidic residues" evidence="1">
    <location>
        <begin position="209"/>
        <end position="228"/>
    </location>
</feature>
<dbReference type="InterPro" id="IPR019193">
    <property type="entry name" value="UBQ-conj_enz_E2-bd_prot"/>
</dbReference>